<sequence length="116" mass="13501">MAEKLAPEKRHSFVQDGKTVFEWDQTLEELASKGNSPYLNHDLTCPVKTDSSFWTLEDDIMHITLQKRDKGQTWASPILGEGQLDAYSSDLEQKRLMLQRFQEEVNDHNSYKHIFS</sequence>
<feature type="domain" description="CS" evidence="1">
    <location>
        <begin position="33"/>
        <end position="67"/>
    </location>
</feature>
<comment type="caution">
    <text evidence="2">The sequence shown here is derived from an EMBL/GenBank/DDBJ whole genome shotgun (WGS) entry which is preliminary data.</text>
</comment>
<dbReference type="Gene3D" id="2.60.40.790">
    <property type="match status" value="1"/>
</dbReference>
<dbReference type="CDD" id="cd06467">
    <property type="entry name" value="p23_NUDC_like"/>
    <property type="match status" value="1"/>
</dbReference>
<name>A0A9Q0X297_9ROSI</name>
<dbReference type="GO" id="GO:0051082">
    <property type="term" value="F:unfolded protein binding"/>
    <property type="evidence" value="ECO:0007669"/>
    <property type="project" value="TreeGrafter"/>
</dbReference>
<dbReference type="SUPFAM" id="SSF49764">
    <property type="entry name" value="HSP20-like chaperones"/>
    <property type="match status" value="1"/>
</dbReference>
<evidence type="ECO:0000259" key="1">
    <source>
        <dbReference type="Pfam" id="PF04969"/>
    </source>
</evidence>
<dbReference type="AlphaFoldDB" id="A0A9Q0X297"/>
<dbReference type="InterPro" id="IPR007052">
    <property type="entry name" value="CS_dom"/>
</dbReference>
<evidence type="ECO:0000313" key="3">
    <source>
        <dbReference type="Proteomes" id="UP001151752"/>
    </source>
</evidence>
<accession>A0A9Q0X297</accession>
<dbReference type="Proteomes" id="UP001151752">
    <property type="component" value="Chromosome 16"/>
</dbReference>
<dbReference type="GO" id="GO:0006950">
    <property type="term" value="P:response to stress"/>
    <property type="evidence" value="ECO:0007669"/>
    <property type="project" value="UniProtKB-ARBA"/>
</dbReference>
<reference evidence="2" key="2">
    <citation type="journal article" date="2023" name="Int. J. Mol. Sci.">
        <title>De Novo Assembly and Annotation of 11 Diverse Shrub Willow (Salix) Genomes Reveals Novel Gene Organization in Sex-Linked Regions.</title>
        <authorList>
            <person name="Hyden B."/>
            <person name="Feng K."/>
            <person name="Yates T.B."/>
            <person name="Jawdy S."/>
            <person name="Cereghino C."/>
            <person name="Smart L.B."/>
            <person name="Muchero W."/>
        </authorList>
    </citation>
    <scope>NUCLEOTIDE SEQUENCE</scope>
    <source>
        <tissue evidence="2">Shoot tip</tissue>
    </source>
</reference>
<keyword evidence="3" id="KW-1185">Reference proteome</keyword>
<dbReference type="InterPro" id="IPR008978">
    <property type="entry name" value="HSP20-like_chaperone"/>
</dbReference>
<dbReference type="GO" id="GO:0005737">
    <property type="term" value="C:cytoplasm"/>
    <property type="evidence" value="ECO:0007669"/>
    <property type="project" value="TreeGrafter"/>
</dbReference>
<dbReference type="GO" id="GO:0006457">
    <property type="term" value="P:protein folding"/>
    <property type="evidence" value="ECO:0007669"/>
    <property type="project" value="TreeGrafter"/>
</dbReference>
<protein>
    <submittedName>
        <fullName evidence="2">NUCLEAR MOVEMENT PROTEIN NUDC</fullName>
    </submittedName>
</protein>
<dbReference type="EMBL" id="JAPFFM010000001">
    <property type="protein sequence ID" value="KAJ6777676.1"/>
    <property type="molecule type" value="Genomic_DNA"/>
</dbReference>
<dbReference type="InterPro" id="IPR037898">
    <property type="entry name" value="NudC_fam"/>
</dbReference>
<evidence type="ECO:0000313" key="2">
    <source>
        <dbReference type="EMBL" id="KAJ6777676.1"/>
    </source>
</evidence>
<gene>
    <name evidence="2" type="ORF">OIU74_001620</name>
</gene>
<proteinExistence type="predicted"/>
<dbReference type="PANTHER" id="PTHR12356">
    <property type="entry name" value="NUCLEAR MOVEMENT PROTEIN NUDC"/>
    <property type="match status" value="1"/>
</dbReference>
<dbReference type="Pfam" id="PF04969">
    <property type="entry name" value="CS"/>
    <property type="match status" value="1"/>
</dbReference>
<organism evidence="2 3">
    <name type="scientific">Salix koriyanagi</name>
    <dbReference type="NCBI Taxonomy" id="2511006"/>
    <lineage>
        <taxon>Eukaryota</taxon>
        <taxon>Viridiplantae</taxon>
        <taxon>Streptophyta</taxon>
        <taxon>Embryophyta</taxon>
        <taxon>Tracheophyta</taxon>
        <taxon>Spermatophyta</taxon>
        <taxon>Magnoliopsida</taxon>
        <taxon>eudicotyledons</taxon>
        <taxon>Gunneridae</taxon>
        <taxon>Pentapetalae</taxon>
        <taxon>rosids</taxon>
        <taxon>fabids</taxon>
        <taxon>Malpighiales</taxon>
        <taxon>Salicaceae</taxon>
        <taxon>Saliceae</taxon>
        <taxon>Salix</taxon>
    </lineage>
</organism>
<reference evidence="2" key="1">
    <citation type="submission" date="2022-11" db="EMBL/GenBank/DDBJ databases">
        <authorList>
            <person name="Hyden B.L."/>
            <person name="Feng K."/>
            <person name="Yates T."/>
            <person name="Jawdy S."/>
            <person name="Smart L.B."/>
            <person name="Muchero W."/>
        </authorList>
    </citation>
    <scope>NUCLEOTIDE SEQUENCE</scope>
    <source>
        <tissue evidence="2">Shoot tip</tissue>
    </source>
</reference>
<dbReference type="PANTHER" id="PTHR12356:SF18">
    <property type="entry name" value="NUDC DOMAIN-CONTAINING PROTEIN 2"/>
    <property type="match status" value="1"/>
</dbReference>